<comment type="function">
    <text evidence="8">Reversible hydration of carbon dioxide.</text>
</comment>
<evidence type="ECO:0000256" key="6">
    <source>
        <dbReference type="ARBA" id="ARBA00023239"/>
    </source>
</evidence>
<evidence type="ECO:0000256" key="2">
    <source>
        <dbReference type="ARBA" id="ARBA00010718"/>
    </source>
</evidence>
<dbReference type="Pfam" id="PF00194">
    <property type="entry name" value="Carb_anhydrase"/>
    <property type="match status" value="1"/>
</dbReference>
<keyword evidence="4 8" id="KW-0479">Metal-binding</keyword>
<evidence type="ECO:0000313" key="10">
    <source>
        <dbReference type="EMBL" id="KAH9425994.1"/>
    </source>
</evidence>
<reference evidence="10 11" key="2">
    <citation type="journal article" date="2022" name="Mol. Biol. Evol.">
        <title>Comparative Genomics Reveals Insights into the Divergent Evolution of Astigmatic Mites and Household Pest Adaptations.</title>
        <authorList>
            <person name="Xiong Q."/>
            <person name="Wan A.T."/>
            <person name="Liu X."/>
            <person name="Fung C.S."/>
            <person name="Xiao X."/>
            <person name="Malainual N."/>
            <person name="Hou J."/>
            <person name="Wang L."/>
            <person name="Wang M."/>
            <person name="Yang K.Y."/>
            <person name="Cui Y."/>
            <person name="Leung E.L."/>
            <person name="Nong W."/>
            <person name="Shin S.K."/>
            <person name="Au S.W."/>
            <person name="Jeong K.Y."/>
            <person name="Chew F.T."/>
            <person name="Hui J.H."/>
            <person name="Leung T.F."/>
            <person name="Tungtrongchitr A."/>
            <person name="Zhong N."/>
            <person name="Liu Z."/>
            <person name="Tsui S.K."/>
        </authorList>
    </citation>
    <scope>NUCLEOTIDE SEQUENCE [LARGE SCALE GENOMIC DNA]</scope>
    <source>
        <strain evidence="10">Derp</strain>
    </source>
</reference>
<protein>
    <recommendedName>
        <fullName evidence="3 8">Carbonic anhydrase</fullName>
        <ecNumber evidence="3 8">4.2.1.1</ecNumber>
    </recommendedName>
</protein>
<comment type="similarity">
    <text evidence="2 8">Belongs to the alpha-carbonic anhydrase family.</text>
</comment>
<evidence type="ECO:0000256" key="7">
    <source>
        <dbReference type="ARBA" id="ARBA00048348"/>
    </source>
</evidence>
<gene>
    <name evidence="10" type="primary">CA2_2</name>
    <name evidence="10" type="ORF">DERP_006933</name>
</gene>
<dbReference type="EC" id="4.2.1.1" evidence="3 8"/>
<dbReference type="Proteomes" id="UP000887458">
    <property type="component" value="Unassembled WGS sequence"/>
</dbReference>
<evidence type="ECO:0000256" key="1">
    <source>
        <dbReference type="ARBA" id="ARBA00001947"/>
    </source>
</evidence>
<organism evidence="10 11">
    <name type="scientific">Dermatophagoides pteronyssinus</name>
    <name type="common">European house dust mite</name>
    <dbReference type="NCBI Taxonomy" id="6956"/>
    <lineage>
        <taxon>Eukaryota</taxon>
        <taxon>Metazoa</taxon>
        <taxon>Ecdysozoa</taxon>
        <taxon>Arthropoda</taxon>
        <taxon>Chelicerata</taxon>
        <taxon>Arachnida</taxon>
        <taxon>Acari</taxon>
        <taxon>Acariformes</taxon>
        <taxon>Sarcoptiformes</taxon>
        <taxon>Astigmata</taxon>
        <taxon>Psoroptidia</taxon>
        <taxon>Analgoidea</taxon>
        <taxon>Pyroglyphidae</taxon>
        <taxon>Dermatophagoidinae</taxon>
        <taxon>Dermatophagoides</taxon>
    </lineage>
</organism>
<evidence type="ECO:0000256" key="4">
    <source>
        <dbReference type="ARBA" id="ARBA00022723"/>
    </source>
</evidence>
<dbReference type="InterPro" id="IPR023561">
    <property type="entry name" value="Carbonic_anhydrase_a-class"/>
</dbReference>
<dbReference type="PANTHER" id="PTHR18952:SF141">
    <property type="entry name" value="CARBONIC ANHYDRASE"/>
    <property type="match status" value="1"/>
</dbReference>
<keyword evidence="11" id="KW-1185">Reference proteome</keyword>
<feature type="domain" description="Alpha-carbonic anhydrase" evidence="9">
    <location>
        <begin position="25"/>
        <end position="167"/>
    </location>
</feature>
<evidence type="ECO:0000256" key="5">
    <source>
        <dbReference type="ARBA" id="ARBA00022833"/>
    </source>
</evidence>
<dbReference type="InterPro" id="IPR036398">
    <property type="entry name" value="CA_dom_sf"/>
</dbReference>
<evidence type="ECO:0000256" key="3">
    <source>
        <dbReference type="ARBA" id="ARBA00012925"/>
    </source>
</evidence>
<dbReference type="InterPro" id="IPR018338">
    <property type="entry name" value="Carbonic_anhydrase_a-class_CS"/>
</dbReference>
<evidence type="ECO:0000313" key="11">
    <source>
        <dbReference type="Proteomes" id="UP000887458"/>
    </source>
</evidence>
<dbReference type="PROSITE" id="PS00162">
    <property type="entry name" value="ALPHA_CA_1"/>
    <property type="match status" value="1"/>
</dbReference>
<dbReference type="InterPro" id="IPR001148">
    <property type="entry name" value="CA_dom"/>
</dbReference>
<dbReference type="SMART" id="SM01057">
    <property type="entry name" value="Carb_anhydrase"/>
    <property type="match status" value="1"/>
</dbReference>
<dbReference type="PANTHER" id="PTHR18952">
    <property type="entry name" value="CARBONIC ANHYDRASE"/>
    <property type="match status" value="1"/>
</dbReference>
<comment type="caution">
    <text evidence="10">The sequence shown here is derived from an EMBL/GenBank/DDBJ whole genome shotgun (WGS) entry which is preliminary data.</text>
</comment>
<name>A0ABQ8JTN7_DERPT</name>
<dbReference type="SUPFAM" id="SSF51069">
    <property type="entry name" value="Carbonic anhydrase"/>
    <property type="match status" value="1"/>
</dbReference>
<keyword evidence="5 8" id="KW-0862">Zinc</keyword>
<evidence type="ECO:0000256" key="8">
    <source>
        <dbReference type="RuleBase" id="RU367011"/>
    </source>
</evidence>
<dbReference type="EMBL" id="NJHN03000012">
    <property type="protein sequence ID" value="KAH9425994.1"/>
    <property type="molecule type" value="Genomic_DNA"/>
</dbReference>
<accession>A0ABQ8JTN7</accession>
<sequence>MGANCTNIVNANNNIVDDNDQKNIRKKRHNNEQQQQQLLLLNSVDTGQRQSPIDIDTSLVEMNSELNDLKRTKCLKIIYPKLMSNLIIQNTGYGWKLDLPDMVAAKTELIGGPLKGHIYRMWQFHCHWGPNINIGSEHTVNKRSYSAELHFVHWNTSLYNDPEIALH</sequence>
<evidence type="ECO:0000259" key="9">
    <source>
        <dbReference type="PROSITE" id="PS51144"/>
    </source>
</evidence>
<reference evidence="10 11" key="1">
    <citation type="journal article" date="2018" name="J. Allergy Clin. Immunol.">
        <title>High-quality assembly of Dermatophagoides pteronyssinus genome and transcriptome reveals a wide range of novel allergens.</title>
        <authorList>
            <person name="Liu X.Y."/>
            <person name="Yang K.Y."/>
            <person name="Wang M.Q."/>
            <person name="Kwok J.S."/>
            <person name="Zeng X."/>
            <person name="Yang Z."/>
            <person name="Xiao X.J."/>
            <person name="Lau C.P."/>
            <person name="Li Y."/>
            <person name="Huang Z.M."/>
            <person name="Ba J.G."/>
            <person name="Yim A.K."/>
            <person name="Ouyang C.Y."/>
            <person name="Ngai S.M."/>
            <person name="Chan T.F."/>
            <person name="Leung E.L."/>
            <person name="Liu L."/>
            <person name="Liu Z.G."/>
            <person name="Tsui S.K."/>
        </authorList>
    </citation>
    <scope>NUCLEOTIDE SEQUENCE [LARGE SCALE GENOMIC DNA]</scope>
    <source>
        <strain evidence="10">Derp</strain>
    </source>
</reference>
<keyword evidence="6 8" id="KW-0456">Lyase</keyword>
<dbReference type="Gene3D" id="3.10.200.10">
    <property type="entry name" value="Alpha carbonic anhydrase"/>
    <property type="match status" value="1"/>
</dbReference>
<dbReference type="PROSITE" id="PS51144">
    <property type="entry name" value="ALPHA_CA_2"/>
    <property type="match status" value="1"/>
</dbReference>
<comment type="cofactor">
    <cofactor evidence="1 8">
        <name>Zn(2+)</name>
        <dbReference type="ChEBI" id="CHEBI:29105"/>
    </cofactor>
</comment>
<comment type="catalytic activity">
    <reaction evidence="7 8">
        <text>hydrogencarbonate + H(+) = CO2 + H2O</text>
        <dbReference type="Rhea" id="RHEA:10748"/>
        <dbReference type="ChEBI" id="CHEBI:15377"/>
        <dbReference type="ChEBI" id="CHEBI:15378"/>
        <dbReference type="ChEBI" id="CHEBI:16526"/>
        <dbReference type="ChEBI" id="CHEBI:17544"/>
        <dbReference type="EC" id="4.2.1.1"/>
    </reaction>
</comment>
<proteinExistence type="inferred from homology"/>